<proteinExistence type="predicted"/>
<dbReference type="Proteomes" id="UP000005801">
    <property type="component" value="Unassembled WGS sequence"/>
</dbReference>
<sequence>MAMTSATVPTPAPTKDLRPAAALGHAFLRVHGVAAAARRLEAVGLRRILARADFAIFELRGGTHVVVREREDALAEDQPASFDLMYDELGAARARFLDAGFEASAIVHGRIHAHFVALAPEGFSIEVVSSHAGRRPV</sequence>
<dbReference type="OrthoDB" id="9129827at2"/>
<dbReference type="eggNOG" id="COG0346">
    <property type="taxonomic scope" value="Bacteria"/>
</dbReference>
<dbReference type="SUPFAM" id="SSF54593">
    <property type="entry name" value="Glyoxalase/Bleomycin resistance protein/Dihydroxybiphenyl dioxygenase"/>
    <property type="match status" value="1"/>
</dbReference>
<gene>
    <name evidence="1" type="ORF">PPSIR1_39485</name>
</gene>
<evidence type="ECO:0000313" key="2">
    <source>
        <dbReference type="Proteomes" id="UP000005801"/>
    </source>
</evidence>
<organism evidence="1 2">
    <name type="scientific">Plesiocystis pacifica SIR-1</name>
    <dbReference type="NCBI Taxonomy" id="391625"/>
    <lineage>
        <taxon>Bacteria</taxon>
        <taxon>Pseudomonadati</taxon>
        <taxon>Myxococcota</taxon>
        <taxon>Polyangia</taxon>
        <taxon>Nannocystales</taxon>
        <taxon>Nannocystaceae</taxon>
        <taxon>Plesiocystis</taxon>
    </lineage>
</organism>
<dbReference type="STRING" id="391625.PPSIR1_39485"/>
<dbReference type="InterPro" id="IPR029068">
    <property type="entry name" value="Glyas_Bleomycin-R_OHBP_Dase"/>
</dbReference>
<reference evidence="1 2" key="1">
    <citation type="submission" date="2007-06" db="EMBL/GenBank/DDBJ databases">
        <authorList>
            <person name="Shimkets L."/>
            <person name="Ferriera S."/>
            <person name="Johnson J."/>
            <person name="Kravitz S."/>
            <person name="Beeson K."/>
            <person name="Sutton G."/>
            <person name="Rogers Y.-H."/>
            <person name="Friedman R."/>
            <person name="Frazier M."/>
            <person name="Venter J.C."/>
        </authorList>
    </citation>
    <scope>NUCLEOTIDE SEQUENCE [LARGE SCALE GENOMIC DNA]</scope>
    <source>
        <strain evidence="1 2">SIR-1</strain>
    </source>
</reference>
<dbReference type="RefSeq" id="WP_006969376.1">
    <property type="nucleotide sequence ID" value="NZ_ABCS01000003.1"/>
</dbReference>
<name>A6FY27_9BACT</name>
<dbReference type="AlphaFoldDB" id="A6FY27"/>
<protein>
    <recommendedName>
        <fullName evidence="3">VOC domain-containing protein</fullName>
    </recommendedName>
</protein>
<accession>A6FY27</accession>
<dbReference type="EMBL" id="ABCS01000003">
    <property type="protein sequence ID" value="EDM81406.1"/>
    <property type="molecule type" value="Genomic_DNA"/>
</dbReference>
<comment type="caution">
    <text evidence="1">The sequence shown here is derived from an EMBL/GenBank/DDBJ whole genome shotgun (WGS) entry which is preliminary data.</text>
</comment>
<keyword evidence="2" id="KW-1185">Reference proteome</keyword>
<evidence type="ECO:0008006" key="3">
    <source>
        <dbReference type="Google" id="ProtNLM"/>
    </source>
</evidence>
<evidence type="ECO:0000313" key="1">
    <source>
        <dbReference type="EMBL" id="EDM81406.1"/>
    </source>
</evidence>